<evidence type="ECO:0000256" key="3">
    <source>
        <dbReference type="ARBA" id="ARBA00004762"/>
    </source>
</evidence>
<comment type="subunit">
    <text evidence="5 14 15">Homodimer.</text>
</comment>
<evidence type="ECO:0000256" key="12">
    <source>
        <dbReference type="ARBA" id="ARBA00023211"/>
    </source>
</evidence>
<dbReference type="AlphaFoldDB" id="A0A2P7QFH2"/>
<comment type="pathway">
    <text evidence="3 14 15">Amino-acid biosynthesis; L-leucine biosynthesis; L-leucine from 3-methyl-2-oxobutanoate: step 3/4.</text>
</comment>
<protein>
    <recommendedName>
        <fullName evidence="14">3-isopropylmalate dehydrogenase</fullName>
        <ecNumber evidence="14">1.1.1.85</ecNumber>
    </recommendedName>
    <alternativeName>
        <fullName evidence="14">3-IPM-DH</fullName>
    </alternativeName>
    <alternativeName>
        <fullName evidence="14">Beta-IPM dehydrogenase</fullName>
        <shortName evidence="14">IMDH</shortName>
    </alternativeName>
</protein>
<feature type="binding site" evidence="14">
    <location>
        <position position="162"/>
    </location>
    <ligand>
        <name>substrate</name>
    </ligand>
</feature>
<keyword evidence="6 14" id="KW-0432">Leucine biosynthesis</keyword>
<reference evidence="18 19" key="1">
    <citation type="submission" date="2018-03" db="EMBL/GenBank/DDBJ databases">
        <title>The draft genome of Sphingosinicella sp. GL-C-18.</title>
        <authorList>
            <person name="Liu L."/>
            <person name="Li L."/>
            <person name="Liang L."/>
            <person name="Zhang X."/>
            <person name="Wang T."/>
        </authorList>
    </citation>
    <scope>NUCLEOTIDE SEQUENCE [LARGE SCALE GENOMIC DNA]</scope>
    <source>
        <strain evidence="18 19">GL-C-18</strain>
    </source>
</reference>
<comment type="catalytic activity">
    <reaction evidence="1 14 15">
        <text>(2R,3S)-3-isopropylmalate + NAD(+) = 4-methyl-2-oxopentanoate + CO2 + NADH</text>
        <dbReference type="Rhea" id="RHEA:32271"/>
        <dbReference type="ChEBI" id="CHEBI:16526"/>
        <dbReference type="ChEBI" id="CHEBI:17865"/>
        <dbReference type="ChEBI" id="CHEBI:35121"/>
        <dbReference type="ChEBI" id="CHEBI:57540"/>
        <dbReference type="ChEBI" id="CHEBI:57945"/>
        <dbReference type="EC" id="1.1.1.85"/>
    </reaction>
</comment>
<dbReference type="InterPro" id="IPR004429">
    <property type="entry name" value="Isopropylmalate_DH"/>
</dbReference>
<dbReference type="OrthoDB" id="9767905at2"/>
<dbReference type="Gene3D" id="3.40.718.10">
    <property type="entry name" value="Isopropylmalate Dehydrogenase"/>
    <property type="match status" value="1"/>
</dbReference>
<accession>A0A2P7QFH2</accession>
<comment type="caution">
    <text evidence="18">The sequence shown here is derived from an EMBL/GenBank/DDBJ whole genome shotgun (WGS) entry which is preliminary data.</text>
</comment>
<dbReference type="GO" id="GO:0005829">
    <property type="term" value="C:cytosol"/>
    <property type="evidence" value="ECO:0007669"/>
    <property type="project" value="TreeGrafter"/>
</dbReference>
<keyword evidence="11 14" id="KW-0520">NAD</keyword>
<evidence type="ECO:0000256" key="6">
    <source>
        <dbReference type="ARBA" id="ARBA00022430"/>
    </source>
</evidence>
<organism evidence="18 19">
    <name type="scientific">Allosphingosinicella deserti</name>
    <dbReference type="NCBI Taxonomy" id="2116704"/>
    <lineage>
        <taxon>Bacteria</taxon>
        <taxon>Pseudomonadati</taxon>
        <taxon>Pseudomonadota</taxon>
        <taxon>Alphaproteobacteria</taxon>
        <taxon>Sphingomonadales</taxon>
        <taxon>Sphingomonadaceae</taxon>
        <taxon>Allosphingosinicella</taxon>
    </lineage>
</organism>
<evidence type="ECO:0000256" key="9">
    <source>
        <dbReference type="ARBA" id="ARBA00022842"/>
    </source>
</evidence>
<dbReference type="Proteomes" id="UP000241167">
    <property type="component" value="Unassembled WGS sequence"/>
</dbReference>
<feature type="binding site" evidence="14">
    <location>
        <position position="124"/>
    </location>
    <ligand>
        <name>substrate</name>
    </ligand>
</feature>
<comment type="function">
    <text evidence="14 15">Catalyzes the oxidation of 3-carboxy-2-hydroxy-4-methylpentanoate (3-isopropylmalate) to 3-carboxy-4-methyl-2-oxopentanoate. The product decarboxylates to 4-methyl-2 oxopentanoate.</text>
</comment>
<dbReference type="EMBL" id="PXYI01000012">
    <property type="protein sequence ID" value="PSJ36732.1"/>
    <property type="molecule type" value="Genomic_DNA"/>
</dbReference>
<dbReference type="NCBIfam" id="TIGR00169">
    <property type="entry name" value="leuB"/>
    <property type="match status" value="1"/>
</dbReference>
<sequence>MLRPTPKRCGRCAAASRPARARPDSIEGQDQVTRIVVLPGDGIGPEVTNEAISCLEMLSDHFELGLRFEEHPFGGAGIDAHGDPLPETTLHACRNSDAVFLGAVGGPKWDKAEKRPEVGLLGLRSALGLFANLRPSRVIPGLESFSPLKASIATGADVLVVRELTGGLYFGERTQSDDFASDLCTYSRVEVERIAHVAFQEARRRGSKVTSVDKANVLATSKLWRRIVEEVAAGYPDVTLDHMYVDAAAMALVSAPGRFDVILTENLFGDILSDQLSVIGGSIGLLGSASRGADGPMMFEPIHGSAPDIAGLDIANPAGAIASAAMLLEIGLGLHEHAAMLNNALEQVLLDGARTADLGGDSTCSSFGAQVREKLQERLDRHSAMAGHLAINRGCCA</sequence>
<evidence type="ECO:0000259" key="17">
    <source>
        <dbReference type="SMART" id="SM01329"/>
    </source>
</evidence>
<feature type="binding site" evidence="14">
    <location>
        <position position="274"/>
    </location>
    <ligand>
        <name>Mg(2+)</name>
        <dbReference type="ChEBI" id="CHEBI:18420"/>
    </ligand>
</feature>
<dbReference type="FunFam" id="3.40.718.10:FF:000006">
    <property type="entry name" value="3-isopropylmalate dehydrogenase"/>
    <property type="match status" value="1"/>
</dbReference>
<dbReference type="EC" id="1.1.1.85" evidence="14"/>
<keyword evidence="13 14" id="KW-0100">Branched-chain amino acid biosynthesis</keyword>
<comment type="cofactor">
    <cofactor evidence="14 15">
        <name>Mg(2+)</name>
        <dbReference type="ChEBI" id="CHEBI:18420"/>
    </cofactor>
    <cofactor evidence="14 15">
        <name>Mn(2+)</name>
        <dbReference type="ChEBI" id="CHEBI:29035"/>
    </cofactor>
    <text evidence="14 15">Binds 1 Mg(2+) or Mn(2+) ion per subunit.</text>
</comment>
<evidence type="ECO:0000256" key="1">
    <source>
        <dbReference type="ARBA" id="ARBA00000624"/>
    </source>
</evidence>
<keyword evidence="12 14" id="KW-0464">Manganese</keyword>
<feature type="binding site" evidence="14">
    <location>
        <position position="246"/>
    </location>
    <ligand>
        <name>Mg(2+)</name>
        <dbReference type="ChEBI" id="CHEBI:18420"/>
    </ligand>
</feature>
<evidence type="ECO:0000256" key="13">
    <source>
        <dbReference type="ARBA" id="ARBA00023304"/>
    </source>
</evidence>
<dbReference type="PANTHER" id="PTHR42979:SF1">
    <property type="entry name" value="3-ISOPROPYLMALATE DEHYDROGENASE"/>
    <property type="match status" value="1"/>
</dbReference>
<dbReference type="PROSITE" id="PS00470">
    <property type="entry name" value="IDH_IMDH"/>
    <property type="match status" value="1"/>
</dbReference>
<keyword evidence="14" id="KW-0963">Cytoplasm</keyword>
<comment type="similarity">
    <text evidence="4 14">Belongs to the isocitrate and isopropylmalate dehydrogenases family. LeuB type 1 subfamily.</text>
</comment>
<dbReference type="GO" id="GO:0003862">
    <property type="term" value="F:3-isopropylmalate dehydrogenase activity"/>
    <property type="evidence" value="ECO:0007669"/>
    <property type="project" value="UniProtKB-UniRule"/>
</dbReference>
<feature type="site" description="Important for catalysis" evidence="14">
    <location>
        <position position="169"/>
    </location>
</feature>
<dbReference type="InterPro" id="IPR019818">
    <property type="entry name" value="IsoCit/isopropylmalate_DH_CS"/>
</dbReference>
<evidence type="ECO:0000313" key="18">
    <source>
        <dbReference type="EMBL" id="PSJ36732.1"/>
    </source>
</evidence>
<proteinExistence type="inferred from homology"/>
<keyword evidence="9 14" id="KW-0460">Magnesium</keyword>
<evidence type="ECO:0000256" key="7">
    <source>
        <dbReference type="ARBA" id="ARBA00022605"/>
    </source>
</evidence>
<dbReference type="GO" id="GO:0000287">
    <property type="term" value="F:magnesium ion binding"/>
    <property type="evidence" value="ECO:0007669"/>
    <property type="project" value="InterPro"/>
</dbReference>
<dbReference type="GO" id="GO:0051287">
    <property type="term" value="F:NAD binding"/>
    <property type="evidence" value="ECO:0007669"/>
    <property type="project" value="InterPro"/>
</dbReference>
<feature type="binding site" evidence="14">
    <location>
        <position position="270"/>
    </location>
    <ligand>
        <name>Mg(2+)</name>
        <dbReference type="ChEBI" id="CHEBI:18420"/>
    </ligand>
</feature>
<dbReference type="UniPathway" id="UPA00048">
    <property type="reaction ID" value="UER00072"/>
</dbReference>
<dbReference type="SUPFAM" id="SSF53659">
    <property type="entry name" value="Isocitrate/Isopropylmalate dehydrogenase-like"/>
    <property type="match status" value="1"/>
</dbReference>
<comment type="subcellular location">
    <subcellularLocation>
        <location evidence="14">Cytoplasm</location>
    </subcellularLocation>
</comment>
<evidence type="ECO:0000256" key="5">
    <source>
        <dbReference type="ARBA" id="ARBA00011738"/>
    </source>
</evidence>
<evidence type="ECO:0000256" key="4">
    <source>
        <dbReference type="ARBA" id="ARBA00008319"/>
    </source>
</evidence>
<feature type="binding site" evidence="14">
    <location>
        <position position="246"/>
    </location>
    <ligand>
        <name>substrate</name>
    </ligand>
</feature>
<name>A0A2P7QFH2_9SPHN</name>
<feature type="binding site" evidence="14">
    <location>
        <begin position="304"/>
        <end position="316"/>
    </location>
    <ligand>
        <name>NAD(+)</name>
        <dbReference type="ChEBI" id="CHEBI:57540"/>
    </ligand>
</feature>
<dbReference type="InterPro" id="IPR024084">
    <property type="entry name" value="IsoPropMal-DH-like_dom"/>
</dbReference>
<evidence type="ECO:0000313" key="19">
    <source>
        <dbReference type="Proteomes" id="UP000241167"/>
    </source>
</evidence>
<evidence type="ECO:0000256" key="14">
    <source>
        <dbReference type="HAMAP-Rule" id="MF_01033"/>
    </source>
</evidence>
<comment type="caution">
    <text evidence="14">Lacks conserved residue(s) required for the propagation of feature annotation.</text>
</comment>
<dbReference type="PANTHER" id="PTHR42979">
    <property type="entry name" value="3-ISOPROPYLMALATE DEHYDROGENASE"/>
    <property type="match status" value="1"/>
</dbReference>
<evidence type="ECO:0000256" key="8">
    <source>
        <dbReference type="ARBA" id="ARBA00022723"/>
    </source>
</evidence>
<comment type="cofactor">
    <cofactor evidence="2">
        <name>Mn(2+)</name>
        <dbReference type="ChEBI" id="CHEBI:29035"/>
    </cofactor>
</comment>
<feature type="domain" description="Isopropylmalate dehydrogenase-like" evidence="17">
    <location>
        <begin position="34"/>
        <end position="371"/>
    </location>
</feature>
<gene>
    <name evidence="14 18" type="primary">leuB</name>
    <name evidence="18" type="ORF">C7I55_25465</name>
</gene>
<keyword evidence="10 14" id="KW-0560">Oxidoreductase</keyword>
<feature type="binding site" evidence="14">
    <location>
        <position position="134"/>
    </location>
    <ligand>
        <name>substrate</name>
    </ligand>
</feature>
<dbReference type="SMART" id="SM01329">
    <property type="entry name" value="Iso_dh"/>
    <property type="match status" value="1"/>
</dbReference>
<keyword evidence="7 14" id="KW-0028">Amino-acid biosynthesis</keyword>
<evidence type="ECO:0000256" key="11">
    <source>
        <dbReference type="ARBA" id="ARBA00023027"/>
    </source>
</evidence>
<feature type="region of interest" description="Disordered" evidence="16">
    <location>
        <begin position="1"/>
        <end position="26"/>
    </location>
</feature>
<dbReference type="Pfam" id="PF00180">
    <property type="entry name" value="Iso_dh"/>
    <property type="match status" value="1"/>
</dbReference>
<keyword evidence="8 14" id="KW-0479">Metal-binding</keyword>
<dbReference type="GO" id="GO:0009098">
    <property type="term" value="P:L-leucine biosynthetic process"/>
    <property type="evidence" value="ECO:0007669"/>
    <property type="project" value="UniProtKB-UniRule"/>
</dbReference>
<dbReference type="HAMAP" id="MF_01033">
    <property type="entry name" value="LeuB_type1"/>
    <property type="match status" value="1"/>
</dbReference>
<evidence type="ECO:0000256" key="2">
    <source>
        <dbReference type="ARBA" id="ARBA00001936"/>
    </source>
</evidence>
<feature type="compositionally biased region" description="Basic residues" evidence="16">
    <location>
        <begin position="1"/>
        <end position="10"/>
    </location>
</feature>
<evidence type="ECO:0000256" key="15">
    <source>
        <dbReference type="RuleBase" id="RU004445"/>
    </source>
</evidence>
<evidence type="ECO:0000256" key="10">
    <source>
        <dbReference type="ARBA" id="ARBA00023002"/>
    </source>
</evidence>
<keyword evidence="19" id="KW-1185">Reference proteome</keyword>
<feature type="site" description="Important for catalysis" evidence="14">
    <location>
        <position position="214"/>
    </location>
</feature>
<evidence type="ECO:0000256" key="16">
    <source>
        <dbReference type="SAM" id="MobiDB-lite"/>
    </source>
</evidence>